<feature type="compositionally biased region" description="Basic residues" evidence="2">
    <location>
        <begin position="41"/>
        <end position="51"/>
    </location>
</feature>
<organism evidence="3 4">
    <name type="scientific">Cetraspora pellucida</name>
    <dbReference type="NCBI Taxonomy" id="1433469"/>
    <lineage>
        <taxon>Eukaryota</taxon>
        <taxon>Fungi</taxon>
        <taxon>Fungi incertae sedis</taxon>
        <taxon>Mucoromycota</taxon>
        <taxon>Glomeromycotina</taxon>
        <taxon>Glomeromycetes</taxon>
        <taxon>Diversisporales</taxon>
        <taxon>Gigasporaceae</taxon>
        <taxon>Cetraspora</taxon>
    </lineage>
</organism>
<dbReference type="Proteomes" id="UP000789759">
    <property type="component" value="Unassembled WGS sequence"/>
</dbReference>
<reference evidence="3" key="1">
    <citation type="submission" date="2021-06" db="EMBL/GenBank/DDBJ databases">
        <authorList>
            <person name="Kallberg Y."/>
            <person name="Tangrot J."/>
            <person name="Rosling A."/>
        </authorList>
    </citation>
    <scope>NUCLEOTIDE SEQUENCE</scope>
    <source>
        <strain evidence="3">FL966</strain>
    </source>
</reference>
<dbReference type="EMBL" id="CAJVQA010005322">
    <property type="protein sequence ID" value="CAG8618142.1"/>
    <property type="molecule type" value="Genomic_DNA"/>
</dbReference>
<keyword evidence="1" id="KW-0175">Coiled coil</keyword>
<sequence length="123" mass="14118">ESTMDSANNDDFDPSDNDQEKDSNDDEILASTSTSSSNLNRVKKRKRKGKKPGSFVWQFFKKYDALILKLDNLEEEVEKVQCLFDGCDTEYVWLGSTSNLISHFRDIHQITKELLANKSVKVH</sequence>
<feature type="compositionally biased region" description="Acidic residues" evidence="2">
    <location>
        <begin position="8"/>
        <end position="28"/>
    </location>
</feature>
<dbReference type="AlphaFoldDB" id="A0A9N9CWX1"/>
<feature type="region of interest" description="Disordered" evidence="2">
    <location>
        <begin position="1"/>
        <end position="51"/>
    </location>
</feature>
<comment type="caution">
    <text evidence="3">The sequence shown here is derived from an EMBL/GenBank/DDBJ whole genome shotgun (WGS) entry which is preliminary data.</text>
</comment>
<dbReference type="InterPro" id="IPR036236">
    <property type="entry name" value="Znf_C2H2_sf"/>
</dbReference>
<feature type="non-terminal residue" evidence="3">
    <location>
        <position position="1"/>
    </location>
</feature>
<dbReference type="SUPFAM" id="SSF57667">
    <property type="entry name" value="beta-beta-alpha zinc fingers"/>
    <property type="match status" value="1"/>
</dbReference>
<accession>A0A9N9CWX1</accession>
<evidence type="ECO:0000313" key="3">
    <source>
        <dbReference type="EMBL" id="CAG8618142.1"/>
    </source>
</evidence>
<evidence type="ECO:0000256" key="2">
    <source>
        <dbReference type="SAM" id="MobiDB-lite"/>
    </source>
</evidence>
<keyword evidence="4" id="KW-1185">Reference proteome</keyword>
<name>A0A9N9CWX1_9GLOM</name>
<evidence type="ECO:0000256" key="1">
    <source>
        <dbReference type="SAM" id="Coils"/>
    </source>
</evidence>
<dbReference type="OrthoDB" id="2447019at2759"/>
<proteinExistence type="predicted"/>
<dbReference type="SMART" id="SM00614">
    <property type="entry name" value="ZnF_BED"/>
    <property type="match status" value="1"/>
</dbReference>
<gene>
    <name evidence="3" type="ORF">CPELLU_LOCUS7782</name>
</gene>
<protein>
    <submittedName>
        <fullName evidence="3">14024_t:CDS:1</fullName>
    </submittedName>
</protein>
<feature type="coiled-coil region" evidence="1">
    <location>
        <begin position="63"/>
        <end position="90"/>
    </location>
</feature>
<evidence type="ECO:0000313" key="4">
    <source>
        <dbReference type="Proteomes" id="UP000789759"/>
    </source>
</evidence>